<dbReference type="Pfam" id="PF05683">
    <property type="entry name" value="Fumerase_C"/>
    <property type="match status" value="1"/>
</dbReference>
<keyword evidence="2" id="KW-0456">Lyase</keyword>
<dbReference type="PATRIC" id="fig|1410657.5.peg.209"/>
<name>A0A0R2HBK7_9FIRM</name>
<accession>A0A0R2HBK7</accession>
<proteinExistence type="inferred from homology"/>
<dbReference type="InterPro" id="IPR004647">
    <property type="entry name" value="Fe-S_hydro-lyase_TtdB-typ_cat"/>
</dbReference>
<feature type="domain" description="Fe-S hydro-lyase tartrate dehydratase beta-type catalytic" evidence="3">
    <location>
        <begin position="2"/>
        <end position="173"/>
    </location>
</feature>
<dbReference type="NCBIfam" id="NF005310">
    <property type="entry name" value="PRK06842.1"/>
    <property type="match status" value="1"/>
</dbReference>
<dbReference type="InterPro" id="IPR036660">
    <property type="entry name" value="Fe-S_hydroAse_TtdB_cat_sf"/>
</dbReference>
<dbReference type="PANTHER" id="PTHR43351:SF2">
    <property type="entry name" value="L(+)-TARTRATE DEHYDRATASE SUBUNIT BETA-RELATED"/>
    <property type="match status" value="1"/>
</dbReference>
<comment type="similarity">
    <text evidence="1">Belongs to the class-I fumarase family.</text>
</comment>
<evidence type="ECO:0000259" key="3">
    <source>
        <dbReference type="Pfam" id="PF05683"/>
    </source>
</evidence>
<dbReference type="AlphaFoldDB" id="A0A0R2HBK7"/>
<reference evidence="4 5" key="1">
    <citation type="journal article" date="2015" name="Genome Announc.">
        <title>Expanding the biotechnology potential of lactobacilli through comparative genomics of 213 strains and associated genera.</title>
        <authorList>
            <person name="Sun Z."/>
            <person name="Harris H.M."/>
            <person name="McCann A."/>
            <person name="Guo C."/>
            <person name="Argimon S."/>
            <person name="Zhang W."/>
            <person name="Yang X."/>
            <person name="Jeffery I.B."/>
            <person name="Cooney J.C."/>
            <person name="Kagawa T.F."/>
            <person name="Liu W."/>
            <person name="Song Y."/>
            <person name="Salvetti E."/>
            <person name="Wrobel A."/>
            <person name="Rasinkangas P."/>
            <person name="Parkhill J."/>
            <person name="Rea M.C."/>
            <person name="O'Sullivan O."/>
            <person name="Ritari J."/>
            <person name="Douillard F.P."/>
            <person name="Paul Ross R."/>
            <person name="Yang R."/>
            <person name="Briner A.E."/>
            <person name="Felis G.E."/>
            <person name="de Vos W.M."/>
            <person name="Barrangou R."/>
            <person name="Klaenhammer T.R."/>
            <person name="Caufield P.W."/>
            <person name="Cui Y."/>
            <person name="Zhang H."/>
            <person name="O'Toole P.W."/>
        </authorList>
    </citation>
    <scope>NUCLEOTIDE SEQUENCE [LARGE SCALE GENOMIC DNA]</scope>
    <source>
        <strain evidence="4 5">DSM 20405</strain>
    </source>
</reference>
<dbReference type="NCBIfam" id="TIGR00723">
    <property type="entry name" value="ttdB_fumA_fumB"/>
    <property type="match status" value="1"/>
</dbReference>
<evidence type="ECO:0000256" key="2">
    <source>
        <dbReference type="ARBA" id="ARBA00023239"/>
    </source>
</evidence>
<dbReference type="RefSeq" id="WP_031590112.1">
    <property type="nucleotide sequence ID" value="NZ_JQBL01000010.1"/>
</dbReference>
<sequence>MISIHTPLTLEKVKSLHTGDQIKLSGTIYTARDAAHKRIIEMLDNGEELPFDMRDAIIYFAGPAPATDDEVIGPCGPTTSYRMDAYSPRLLKEGLRGMIGKGKRSQDVIDTMKETHALYFGAIGGAGAIMADCITSCEVIAFEDLGPEAIRRLEVKDMPLTVVIDDEGHDLYEIGKLKYTEGRYAKINK</sequence>
<evidence type="ECO:0000313" key="4">
    <source>
        <dbReference type="EMBL" id="KRN50338.1"/>
    </source>
</evidence>
<dbReference type="PANTHER" id="PTHR43351">
    <property type="entry name" value="L(+)-TARTRATE DEHYDRATASE SUBUNIT BETA"/>
    <property type="match status" value="1"/>
</dbReference>
<dbReference type="SUPFAM" id="SSF117457">
    <property type="entry name" value="FumA C-terminal domain-like"/>
    <property type="match status" value="1"/>
</dbReference>
<dbReference type="EMBL" id="JQBL01000010">
    <property type="protein sequence ID" value="KRN50338.1"/>
    <property type="molecule type" value="Genomic_DNA"/>
</dbReference>
<comment type="caution">
    <text evidence="4">The sequence shown here is derived from an EMBL/GenBank/DDBJ whole genome shotgun (WGS) entry which is preliminary data.</text>
</comment>
<organism evidence="4 5">
    <name type="scientific">Kandleria vitulina DSM 20405</name>
    <dbReference type="NCBI Taxonomy" id="1410657"/>
    <lineage>
        <taxon>Bacteria</taxon>
        <taxon>Bacillati</taxon>
        <taxon>Bacillota</taxon>
        <taxon>Erysipelotrichia</taxon>
        <taxon>Erysipelotrichales</taxon>
        <taxon>Coprobacillaceae</taxon>
        <taxon>Kandleria</taxon>
    </lineage>
</organism>
<evidence type="ECO:0000256" key="1">
    <source>
        <dbReference type="ARBA" id="ARBA00008876"/>
    </source>
</evidence>
<protein>
    <recommendedName>
        <fullName evidence="3">Fe-S hydro-lyase tartrate dehydratase beta-type catalytic domain-containing protein</fullName>
    </recommendedName>
</protein>
<dbReference type="Gene3D" id="3.20.130.10">
    <property type="entry name" value="Fe-S hydro-lyase, tartrate dehydratase beta-type, catalytic domain"/>
    <property type="match status" value="1"/>
</dbReference>
<dbReference type="GO" id="GO:0016836">
    <property type="term" value="F:hydro-lyase activity"/>
    <property type="evidence" value="ECO:0007669"/>
    <property type="project" value="InterPro"/>
</dbReference>
<keyword evidence="5" id="KW-1185">Reference proteome</keyword>
<dbReference type="Proteomes" id="UP000051841">
    <property type="component" value="Unassembled WGS sequence"/>
</dbReference>
<evidence type="ECO:0000313" key="5">
    <source>
        <dbReference type="Proteomes" id="UP000051841"/>
    </source>
</evidence>
<gene>
    <name evidence="4" type="ORF">IV49_GL000206</name>
</gene>